<proteinExistence type="inferred from homology"/>
<dbReference type="EMBL" id="CP134187">
    <property type="protein sequence ID" value="WPB01608.1"/>
    <property type="molecule type" value="Genomic_DNA"/>
</dbReference>
<protein>
    <submittedName>
        <fullName evidence="10">Putative O-acetyltransferase CAS1</fullName>
    </submittedName>
</protein>
<reference evidence="10 12" key="1">
    <citation type="submission" date="2015-10" db="EMBL/GenBank/DDBJ databases">
        <title>The cercosporin biosynthetic gene cluster was horizontally transferred to several fungal lineages and shown to be expanded in Cercospora beticola based on microsynteny with recipient genomes.</title>
        <authorList>
            <person name="De Jonge R."/>
            <person name="Ebert M.K."/>
            <person name="Suttle J.C."/>
            <person name="Jurick Ii W.M."/>
            <person name="Secor G.A."/>
            <person name="Thomma B.P."/>
            <person name="Van De Peer Y."/>
            <person name="Bolton M.D."/>
        </authorList>
    </citation>
    <scope>NUCLEOTIDE SEQUENCE [LARGE SCALE GENOMIC DNA]</scope>
    <source>
        <strain evidence="10 12">09-40</strain>
    </source>
</reference>
<reference evidence="11 13" key="2">
    <citation type="submission" date="2023-09" db="EMBL/GenBank/DDBJ databases">
        <title>Complete-Gapless Cercospora beticola genome.</title>
        <authorList>
            <person name="Wyatt N.A."/>
            <person name="Spanner R.E."/>
            <person name="Bolton M.D."/>
        </authorList>
    </citation>
    <scope>NUCLEOTIDE SEQUENCE [LARGE SCALE GENOMIC DNA]</scope>
    <source>
        <strain evidence="11">Cb09-40</strain>
    </source>
</reference>
<feature type="transmembrane region" description="Helical" evidence="8">
    <location>
        <begin position="497"/>
        <end position="517"/>
    </location>
</feature>
<dbReference type="GO" id="GO:0005794">
    <property type="term" value="C:Golgi apparatus"/>
    <property type="evidence" value="ECO:0007669"/>
    <property type="project" value="UniProtKB-ARBA"/>
</dbReference>
<keyword evidence="6 8" id="KW-0472">Membrane</keyword>
<evidence type="ECO:0000256" key="3">
    <source>
        <dbReference type="ARBA" id="ARBA00022679"/>
    </source>
</evidence>
<evidence type="ECO:0000313" key="10">
    <source>
        <dbReference type="EMBL" id="PIA93681.1"/>
    </source>
</evidence>
<dbReference type="GO" id="GO:0016740">
    <property type="term" value="F:transferase activity"/>
    <property type="evidence" value="ECO:0007669"/>
    <property type="project" value="UniProtKB-KW"/>
</dbReference>
<feature type="transmembrane region" description="Helical" evidence="8">
    <location>
        <begin position="21"/>
        <end position="40"/>
    </location>
</feature>
<dbReference type="PANTHER" id="PTHR13533">
    <property type="entry name" value="N-ACETYLNEURAMINATE 9-O-ACETYLTRANSFERASE"/>
    <property type="match status" value="1"/>
</dbReference>
<evidence type="ECO:0000313" key="11">
    <source>
        <dbReference type="EMBL" id="WPB01608.1"/>
    </source>
</evidence>
<dbReference type="AlphaFoldDB" id="A0A2G5HM99"/>
<keyword evidence="5 8" id="KW-1133">Transmembrane helix</keyword>
<evidence type="ECO:0000313" key="12">
    <source>
        <dbReference type="Proteomes" id="UP000230605"/>
    </source>
</evidence>
<evidence type="ECO:0000256" key="5">
    <source>
        <dbReference type="ARBA" id="ARBA00022989"/>
    </source>
</evidence>
<keyword evidence="4 8" id="KW-0812">Transmembrane</keyword>
<feature type="transmembrane region" description="Helical" evidence="8">
    <location>
        <begin position="579"/>
        <end position="596"/>
    </location>
</feature>
<name>A0A2G5HM99_CERBT</name>
<feature type="transmembrane region" description="Helical" evidence="8">
    <location>
        <begin position="442"/>
        <end position="463"/>
    </location>
</feature>
<organism evidence="10 12">
    <name type="scientific">Cercospora beticola</name>
    <name type="common">Sugarbeet leaf spot fungus</name>
    <dbReference type="NCBI Taxonomy" id="122368"/>
    <lineage>
        <taxon>Eukaryota</taxon>
        <taxon>Fungi</taxon>
        <taxon>Dikarya</taxon>
        <taxon>Ascomycota</taxon>
        <taxon>Pezizomycotina</taxon>
        <taxon>Dothideomycetes</taxon>
        <taxon>Dothideomycetidae</taxon>
        <taxon>Mycosphaerellales</taxon>
        <taxon>Mycosphaerellaceae</taxon>
        <taxon>Cercospora</taxon>
    </lineage>
</organism>
<dbReference type="PANTHER" id="PTHR13533:SF1">
    <property type="entry name" value="N-ACETYLNEURAMINATE 9-O-ACETYLTRANSFERASE"/>
    <property type="match status" value="1"/>
</dbReference>
<gene>
    <name evidence="10" type="ORF">CB0940_04373</name>
    <name evidence="11" type="ORF">RHO25_006237</name>
</gene>
<feature type="transmembrane region" description="Helical" evidence="8">
    <location>
        <begin position="524"/>
        <end position="543"/>
    </location>
</feature>
<dbReference type="GO" id="GO:0005975">
    <property type="term" value="P:carbohydrate metabolic process"/>
    <property type="evidence" value="ECO:0007669"/>
    <property type="project" value="UniProtKB-ARBA"/>
</dbReference>
<dbReference type="EMBL" id="LKMD01000105">
    <property type="protein sequence ID" value="PIA93681.1"/>
    <property type="molecule type" value="Genomic_DNA"/>
</dbReference>
<comment type="subcellular location">
    <subcellularLocation>
        <location evidence="1">Membrane</location>
        <topology evidence="1">Multi-pass membrane protein</topology>
    </subcellularLocation>
</comment>
<evidence type="ECO:0000256" key="6">
    <source>
        <dbReference type="ARBA" id="ARBA00023136"/>
    </source>
</evidence>
<dbReference type="Pfam" id="PF07779">
    <property type="entry name" value="Cas1_AcylT"/>
    <property type="match status" value="1"/>
</dbReference>
<accession>A0A2G5HM99</accession>
<evidence type="ECO:0000256" key="8">
    <source>
        <dbReference type="SAM" id="Phobius"/>
    </source>
</evidence>
<dbReference type="GO" id="GO:0016020">
    <property type="term" value="C:membrane"/>
    <property type="evidence" value="ECO:0007669"/>
    <property type="project" value="UniProtKB-SubCell"/>
</dbReference>
<dbReference type="OrthoDB" id="1932925at2759"/>
<evidence type="ECO:0000259" key="9">
    <source>
        <dbReference type="Pfam" id="PF07779"/>
    </source>
</evidence>
<evidence type="ECO:0000313" key="13">
    <source>
        <dbReference type="Proteomes" id="UP001302367"/>
    </source>
</evidence>
<evidence type="ECO:0000256" key="1">
    <source>
        <dbReference type="ARBA" id="ARBA00004141"/>
    </source>
</evidence>
<evidence type="ECO:0000256" key="7">
    <source>
        <dbReference type="ARBA" id="ARBA00023180"/>
    </source>
</evidence>
<feature type="domain" description="Cas1p 10 TM acyl transferase" evidence="9">
    <location>
        <begin position="338"/>
        <end position="754"/>
    </location>
</feature>
<dbReference type="Proteomes" id="UP001302367">
    <property type="component" value="Chromosome 4"/>
</dbReference>
<comment type="similarity">
    <text evidence="2">Belongs to the PC-esterase family. CASD1 subfamily.</text>
</comment>
<dbReference type="Proteomes" id="UP000230605">
    <property type="component" value="Chromosome 4"/>
</dbReference>
<feature type="transmembrane region" description="Helical" evidence="8">
    <location>
        <begin position="368"/>
        <end position="390"/>
    </location>
</feature>
<feature type="transmembrane region" description="Helical" evidence="8">
    <location>
        <begin position="617"/>
        <end position="636"/>
    </location>
</feature>
<feature type="transmembrane region" description="Helical" evidence="8">
    <location>
        <begin position="306"/>
        <end position="327"/>
    </location>
</feature>
<evidence type="ECO:0000256" key="4">
    <source>
        <dbReference type="ARBA" id="ARBA00022692"/>
    </source>
</evidence>
<keyword evidence="7" id="KW-0325">Glycoprotein</keyword>
<evidence type="ECO:0000256" key="2">
    <source>
        <dbReference type="ARBA" id="ARBA00010666"/>
    </source>
</evidence>
<keyword evidence="3 10" id="KW-0808">Transferase</keyword>
<keyword evidence="13" id="KW-1185">Reference proteome</keyword>
<feature type="transmembrane region" description="Helical" evidence="8">
    <location>
        <begin position="339"/>
        <end position="356"/>
    </location>
</feature>
<sequence>MTHESNVKSIWRSWAASPRPFLGLFLISLVSLVFFNHFVFDTDPNKCQALVSEGQWYNGKSWLIPGCTTIPYDGKHIKQCVGNETRRFTLIGDLHVQRLYFQLGRRLKHDIEVPDDREQDLSISKDNITVQYFYDPQLNRISLIDSFASEHEQERRPPLLAVVGAGNTYAERGMAERYAAIVGELASKYQTSPAKGLFTHERGPGDLVLFTPAEEPYNNGSTKNEPFHELNTKLEALEHVNILWSFRDMVSGRQDLYKADGPRVADKIIKKRVDLLLNFRCNAKVGSKMNSNNNAICCGAWRGPNWIQIALLLLGFAILPLVTIVDFKLQLLSDSARPVMRAFCALTAVLASSWIADRTHIFEHGTRLGLVKPTLFLMIIVTFLIGFATVRRSAIKSKPGEAPQSQPFLPRDQTDEWKGWMQALIIIYHYNKGWKLPPFWEVIRLSVASYLFLTGFGHTVYFLQKKDYSLKRFCNVMIRTNLLPVALTYVMRTSWILYYYLPLSTFNFLVVYATLAIGRRYNEYVLFLLAKITTAAVLLNTFLSTKDLPRTVVHFFQLTCKMRFDSDEFFGHRVEQDKYIVFVGMVTGMLYIYVRSTVEKHEHTGRFNNAFQKAWPVLKPFSVATAALAQVLFWYWTAKHIPNERHWTKLQPYSTALPILSFAVLRNAHPVLRNWRSAAFAWLGRYSLEMYVLQDHLWLANDQEAVLRAGFFHGNETFLADRWRDIVLLTPLYLVACSIVGDATGVITNWFIKEEPITERVPAATSRPLEEVEMGLLANEGIDTMPEASTSEKASGIPTTWIGGDLKPYRVGIWPRKLKHRVYLTLGILWTLNMTYT</sequence>
<dbReference type="InterPro" id="IPR012419">
    <property type="entry name" value="Cas1_AcylTrans_dom"/>
</dbReference>